<dbReference type="AlphaFoldDB" id="A0A2K3P936"/>
<gene>
    <name evidence="1" type="ORF">L195_g008413</name>
</gene>
<reference evidence="1 2" key="2">
    <citation type="journal article" date="2017" name="Front. Plant Sci.">
        <title>Gene Classification and Mining of Molecular Markers Useful in Red Clover (Trifolium pratense) Breeding.</title>
        <authorList>
            <person name="Istvanek J."/>
            <person name="Dluhosova J."/>
            <person name="Dluhos P."/>
            <person name="Patkova L."/>
            <person name="Nedelnik J."/>
            <person name="Repkova J."/>
        </authorList>
    </citation>
    <scope>NUCLEOTIDE SEQUENCE [LARGE SCALE GENOMIC DNA]</scope>
    <source>
        <strain evidence="2">cv. Tatra</strain>
        <tissue evidence="1">Young leaves</tissue>
    </source>
</reference>
<name>A0A2K3P936_TRIPR</name>
<dbReference type="Proteomes" id="UP000236291">
    <property type="component" value="Unassembled WGS sequence"/>
</dbReference>
<accession>A0A2K3P936</accession>
<reference evidence="1 2" key="1">
    <citation type="journal article" date="2014" name="Am. J. Bot.">
        <title>Genome assembly and annotation for red clover (Trifolium pratense; Fabaceae).</title>
        <authorList>
            <person name="Istvanek J."/>
            <person name="Jaros M."/>
            <person name="Krenek A."/>
            <person name="Repkova J."/>
        </authorList>
    </citation>
    <scope>NUCLEOTIDE SEQUENCE [LARGE SCALE GENOMIC DNA]</scope>
    <source>
        <strain evidence="2">cv. Tatra</strain>
        <tissue evidence="1">Young leaves</tissue>
    </source>
</reference>
<evidence type="ECO:0000313" key="2">
    <source>
        <dbReference type="Proteomes" id="UP000236291"/>
    </source>
</evidence>
<proteinExistence type="predicted"/>
<protein>
    <submittedName>
        <fullName evidence="1">Uncharacterized protein</fullName>
    </submittedName>
</protein>
<feature type="non-terminal residue" evidence="1">
    <location>
        <position position="26"/>
    </location>
</feature>
<dbReference type="EMBL" id="ASHM01004797">
    <property type="protein sequence ID" value="PNY11798.1"/>
    <property type="molecule type" value="Genomic_DNA"/>
</dbReference>
<sequence length="26" mass="2868">MALRGVWQLKKLVVSFSYWGGSGKGI</sequence>
<evidence type="ECO:0000313" key="1">
    <source>
        <dbReference type="EMBL" id="PNY11798.1"/>
    </source>
</evidence>
<comment type="caution">
    <text evidence="1">The sequence shown here is derived from an EMBL/GenBank/DDBJ whole genome shotgun (WGS) entry which is preliminary data.</text>
</comment>
<organism evidence="1 2">
    <name type="scientific">Trifolium pratense</name>
    <name type="common">Red clover</name>
    <dbReference type="NCBI Taxonomy" id="57577"/>
    <lineage>
        <taxon>Eukaryota</taxon>
        <taxon>Viridiplantae</taxon>
        <taxon>Streptophyta</taxon>
        <taxon>Embryophyta</taxon>
        <taxon>Tracheophyta</taxon>
        <taxon>Spermatophyta</taxon>
        <taxon>Magnoliopsida</taxon>
        <taxon>eudicotyledons</taxon>
        <taxon>Gunneridae</taxon>
        <taxon>Pentapetalae</taxon>
        <taxon>rosids</taxon>
        <taxon>fabids</taxon>
        <taxon>Fabales</taxon>
        <taxon>Fabaceae</taxon>
        <taxon>Papilionoideae</taxon>
        <taxon>50 kb inversion clade</taxon>
        <taxon>NPAAA clade</taxon>
        <taxon>Hologalegina</taxon>
        <taxon>IRL clade</taxon>
        <taxon>Trifolieae</taxon>
        <taxon>Trifolium</taxon>
    </lineage>
</organism>